<organism evidence="5 6">
    <name type="scientific">Kribbella hippodromi</name>
    <dbReference type="NCBI Taxonomy" id="434347"/>
    <lineage>
        <taxon>Bacteria</taxon>
        <taxon>Bacillati</taxon>
        <taxon>Actinomycetota</taxon>
        <taxon>Actinomycetes</taxon>
        <taxon>Propionibacteriales</taxon>
        <taxon>Kribbellaceae</taxon>
        <taxon>Kribbella</taxon>
    </lineage>
</organism>
<feature type="domain" description="Mandelate racemase/muconate lactonizing enzyme C-terminal" evidence="4">
    <location>
        <begin position="132"/>
        <end position="235"/>
    </location>
</feature>
<dbReference type="SUPFAM" id="SSF54826">
    <property type="entry name" value="Enolase N-terminal domain-like"/>
    <property type="match status" value="1"/>
</dbReference>
<comment type="caution">
    <text evidence="5">The sequence shown here is derived from an EMBL/GenBank/DDBJ whole genome shotgun (WGS) entry which is preliminary data.</text>
</comment>
<protein>
    <recommendedName>
        <fullName evidence="4">Mandelate racemase/muconate lactonizing enzyme C-terminal domain-containing protein</fullName>
    </recommendedName>
</protein>
<dbReference type="InterPro" id="IPR036849">
    <property type="entry name" value="Enolase-like_C_sf"/>
</dbReference>
<keyword evidence="6" id="KW-1185">Reference proteome</keyword>
<accession>A0ABN2E9Q4</accession>
<dbReference type="InterPro" id="IPR013342">
    <property type="entry name" value="Mandelate_racemase_C"/>
</dbReference>
<dbReference type="Pfam" id="PF13378">
    <property type="entry name" value="MR_MLE_C"/>
    <property type="match status" value="1"/>
</dbReference>
<keyword evidence="2" id="KW-0479">Metal-binding</keyword>
<dbReference type="InterPro" id="IPR046945">
    <property type="entry name" value="RHMD-like"/>
</dbReference>
<evidence type="ECO:0000259" key="4">
    <source>
        <dbReference type="SMART" id="SM00922"/>
    </source>
</evidence>
<dbReference type="Proteomes" id="UP001501705">
    <property type="component" value="Unassembled WGS sequence"/>
</dbReference>
<reference evidence="5 6" key="1">
    <citation type="journal article" date="2019" name="Int. J. Syst. Evol. Microbiol.">
        <title>The Global Catalogue of Microorganisms (GCM) 10K type strain sequencing project: providing services to taxonomists for standard genome sequencing and annotation.</title>
        <authorList>
            <consortium name="The Broad Institute Genomics Platform"/>
            <consortium name="The Broad Institute Genome Sequencing Center for Infectious Disease"/>
            <person name="Wu L."/>
            <person name="Ma J."/>
        </authorList>
    </citation>
    <scope>NUCLEOTIDE SEQUENCE [LARGE SCALE GENOMIC DNA]</scope>
    <source>
        <strain evidence="5 6">JCM 15572</strain>
    </source>
</reference>
<dbReference type="SMART" id="SM00922">
    <property type="entry name" value="MR_MLE"/>
    <property type="match status" value="1"/>
</dbReference>
<evidence type="ECO:0000313" key="5">
    <source>
        <dbReference type="EMBL" id="GAA1599272.1"/>
    </source>
</evidence>
<dbReference type="SFLD" id="SFLDS00001">
    <property type="entry name" value="Enolase"/>
    <property type="match status" value="1"/>
</dbReference>
<evidence type="ECO:0000256" key="1">
    <source>
        <dbReference type="ARBA" id="ARBA00001946"/>
    </source>
</evidence>
<dbReference type="PANTHER" id="PTHR13794:SF58">
    <property type="entry name" value="MITOCHONDRIAL ENOLASE SUPERFAMILY MEMBER 1"/>
    <property type="match status" value="1"/>
</dbReference>
<dbReference type="EMBL" id="BAAAPH010000027">
    <property type="protein sequence ID" value="GAA1599272.1"/>
    <property type="molecule type" value="Genomic_DNA"/>
</dbReference>
<dbReference type="SUPFAM" id="SSF51604">
    <property type="entry name" value="Enolase C-terminal domain-like"/>
    <property type="match status" value="1"/>
</dbReference>
<evidence type="ECO:0000313" key="6">
    <source>
        <dbReference type="Proteomes" id="UP001501705"/>
    </source>
</evidence>
<dbReference type="InterPro" id="IPR029017">
    <property type="entry name" value="Enolase-like_N"/>
</dbReference>
<dbReference type="Gene3D" id="3.20.20.120">
    <property type="entry name" value="Enolase-like C-terminal domain"/>
    <property type="match status" value="1"/>
</dbReference>
<gene>
    <name evidence="5" type="ORF">GCM10009804_64880</name>
</gene>
<comment type="cofactor">
    <cofactor evidence="1">
        <name>Mg(2+)</name>
        <dbReference type="ChEBI" id="CHEBI:18420"/>
    </cofactor>
</comment>
<proteinExistence type="predicted"/>
<evidence type="ECO:0000256" key="3">
    <source>
        <dbReference type="ARBA" id="ARBA00022842"/>
    </source>
</evidence>
<evidence type="ECO:0000256" key="2">
    <source>
        <dbReference type="ARBA" id="ARBA00022723"/>
    </source>
</evidence>
<keyword evidence="3" id="KW-0460">Magnesium</keyword>
<dbReference type="InterPro" id="IPR018110">
    <property type="entry name" value="Mandel_Rmase/mucon_lact_enz_CS"/>
</dbReference>
<sequence length="348" mass="37860">MTLGSHVISSVTTTELHYEYLRTIGRNSFLGSHGSGGTFTVYVVETNRGATGWGLPLYDGNPAALVGRKLAELIDPEQGVIDPVAEFLDYPLHDLAARILDVPVYAMLGAAAEPRVRCYSGGIYFDDLDGGIDAIRANLAQDHAFGFRDFKLKIGRGHRWMPPADGLRRDIEVTRLARELYPEAAILVDGNDGFTVNGLFEYLDAVADCELYWIEEPFPERRPDLQALRERLQAAAPGTKVADGEYDPNVEHVLALARDGLVDVALMDVVGHGLTAWRHTMPRLRAEASPHAWGLPLKTLYAAHLAAGLGNVPIVEGVPGRTLGTGDYTLDDGHVILSDRPGFGLTLP</sequence>
<dbReference type="PROSITE" id="PS00909">
    <property type="entry name" value="MR_MLE_2"/>
    <property type="match status" value="1"/>
</dbReference>
<dbReference type="Gene3D" id="3.30.390.10">
    <property type="entry name" value="Enolase-like, N-terminal domain"/>
    <property type="match status" value="1"/>
</dbReference>
<dbReference type="PANTHER" id="PTHR13794">
    <property type="entry name" value="ENOLASE SUPERFAMILY, MANDELATE RACEMASE"/>
    <property type="match status" value="1"/>
</dbReference>
<dbReference type="RefSeq" id="WP_344239715.1">
    <property type="nucleotide sequence ID" value="NZ_BAAAPH010000027.1"/>
</dbReference>
<dbReference type="InterPro" id="IPR029065">
    <property type="entry name" value="Enolase_C-like"/>
</dbReference>
<name>A0ABN2E9Q4_9ACTN</name>